<sequence>MTRVEWTRLDGADVEAVVAMFVNREHPHSTRITPSRGDGGVDILDRGAGPGGSDVVYQVKRYTEPLGKNEKDAVENSLATLMKDPRWSDLNVKEWHLVLPWDPSPEADKWLHGIGEGHGVRAIWNGLTRVESLAAKYPEVIDYYLHGGRSRMEEAYKVVATAFSATKAANGLSVPAVHETVETALQTLEDDPHYRYEHRFGSGGMPPVSSRPGLVLHMASQDSVTGNWAVVDVIARCAASSAERPIQVEGRLTIATGSPAHKSFEDFIAYGSPFQSPQGSFSGTIDAPGGLGRALEEATVSVWSTNNELGGDPELRLEILAPDMTVLGSVDLDRVERSHGAEGYRVVLKETNGVFEMEDRYNVSGNNSSRIITLNNLTDMPISKVLPAVTFLQHCHSPNIGRLSRRYAPPEKGVFDSNLALQWPEAFEKRLTMMVQLLGFLAKLQSETGDVIKVPDTEAVQEEEIKGWQLADRLLQGLEVSVTYKEEDVIFIGLDGDTPEGSFEASLPLEFTVGQQKVALQVIARFDNPIILGHRDIEGSTYTMLETPEHSVKYRLERESAS</sequence>
<evidence type="ECO:0000313" key="3">
    <source>
        <dbReference type="Proteomes" id="UP001060018"/>
    </source>
</evidence>
<dbReference type="InterPro" id="IPR007560">
    <property type="entry name" value="Restrct_endonuc_IV_Mrr"/>
</dbReference>
<name>A0AA95BVR2_9MICC</name>
<dbReference type="RefSeq" id="WP_084793184.1">
    <property type="nucleotide sequence ID" value="NZ_CP012750.1"/>
</dbReference>
<organism evidence="2 3">
    <name type="scientific">Glutamicibacter halophytocola</name>
    <dbReference type="NCBI Taxonomy" id="1933880"/>
    <lineage>
        <taxon>Bacteria</taxon>
        <taxon>Bacillati</taxon>
        <taxon>Actinomycetota</taxon>
        <taxon>Actinomycetes</taxon>
        <taxon>Micrococcales</taxon>
        <taxon>Micrococcaceae</taxon>
        <taxon>Glutamicibacter</taxon>
    </lineage>
</organism>
<feature type="domain" description="Restriction endonuclease type IV Mrr" evidence="1">
    <location>
        <begin position="8"/>
        <end position="71"/>
    </location>
</feature>
<dbReference type="GO" id="GO:0004519">
    <property type="term" value="F:endonuclease activity"/>
    <property type="evidence" value="ECO:0007669"/>
    <property type="project" value="UniProtKB-KW"/>
</dbReference>
<dbReference type="Pfam" id="PF04471">
    <property type="entry name" value="Mrr_cat"/>
    <property type="match status" value="1"/>
</dbReference>
<keyword evidence="2" id="KW-0540">Nuclease</keyword>
<dbReference type="Proteomes" id="UP001060018">
    <property type="component" value="Chromosome"/>
</dbReference>
<accession>A0AA95BVR2</accession>
<reference evidence="2" key="1">
    <citation type="journal article" date="2022" name="Pest Manag. Sci.">
        <title>Glutamicibacter halophytocola-mediated host fitness of potato tuber moth on Solanaceae crops.</title>
        <authorList>
            <person name="Wang W."/>
            <person name="Xiao G."/>
            <person name="Du G."/>
            <person name="Chang L."/>
            <person name="Yang Y."/>
            <person name="Ye J."/>
            <person name="Chen B."/>
        </authorList>
    </citation>
    <scope>NUCLEOTIDE SEQUENCE</scope>
    <source>
        <strain evidence="2">S2</strain>
    </source>
</reference>
<keyword evidence="2" id="KW-0378">Hydrolase</keyword>
<keyword evidence="2" id="KW-0255">Endonuclease</keyword>
<dbReference type="GO" id="GO:0003677">
    <property type="term" value="F:DNA binding"/>
    <property type="evidence" value="ECO:0007669"/>
    <property type="project" value="InterPro"/>
</dbReference>
<dbReference type="EMBL" id="CP102487">
    <property type="protein sequence ID" value="UUX60553.1"/>
    <property type="molecule type" value="Genomic_DNA"/>
</dbReference>
<evidence type="ECO:0000313" key="2">
    <source>
        <dbReference type="EMBL" id="UUX60553.1"/>
    </source>
</evidence>
<dbReference type="GO" id="GO:0009307">
    <property type="term" value="P:DNA restriction-modification system"/>
    <property type="evidence" value="ECO:0007669"/>
    <property type="project" value="InterPro"/>
</dbReference>
<proteinExistence type="predicted"/>
<evidence type="ECO:0000259" key="1">
    <source>
        <dbReference type="Pfam" id="PF04471"/>
    </source>
</evidence>
<protein>
    <submittedName>
        <fullName evidence="2">Restriction endonuclease</fullName>
    </submittedName>
</protein>
<dbReference type="AlphaFoldDB" id="A0AA95BVR2"/>
<gene>
    <name evidence="2" type="ORF">NUH22_08115</name>
</gene>